<gene>
    <name evidence="1" type="ORF">GDO81_006554</name>
</gene>
<dbReference type="Proteomes" id="UP000824782">
    <property type="component" value="Unassembled WGS sequence"/>
</dbReference>
<comment type="caution">
    <text evidence="1">The sequence shown here is derived from an EMBL/GenBank/DDBJ whole genome shotgun (WGS) entry which is preliminary data.</text>
</comment>
<organism evidence="1 2">
    <name type="scientific">Engystomops pustulosus</name>
    <name type="common">Tungara frog</name>
    <name type="synonym">Physalaemus pustulosus</name>
    <dbReference type="NCBI Taxonomy" id="76066"/>
    <lineage>
        <taxon>Eukaryota</taxon>
        <taxon>Metazoa</taxon>
        <taxon>Chordata</taxon>
        <taxon>Craniata</taxon>
        <taxon>Vertebrata</taxon>
        <taxon>Euteleostomi</taxon>
        <taxon>Amphibia</taxon>
        <taxon>Batrachia</taxon>
        <taxon>Anura</taxon>
        <taxon>Neobatrachia</taxon>
        <taxon>Hyloidea</taxon>
        <taxon>Leptodactylidae</taxon>
        <taxon>Leiuperinae</taxon>
        <taxon>Engystomops</taxon>
    </lineage>
</organism>
<dbReference type="AlphaFoldDB" id="A0AAV7CXJ9"/>
<accession>A0AAV7CXJ9</accession>
<evidence type="ECO:0000313" key="1">
    <source>
        <dbReference type="EMBL" id="KAG8589879.1"/>
    </source>
</evidence>
<keyword evidence="2" id="KW-1185">Reference proteome</keyword>
<proteinExistence type="predicted"/>
<reference evidence="1" key="1">
    <citation type="thesis" date="2020" institute="ProQuest LLC" country="789 East Eisenhower Parkway, Ann Arbor, MI, USA">
        <title>Comparative Genomics and Chromosome Evolution.</title>
        <authorList>
            <person name="Mudd A.B."/>
        </authorList>
    </citation>
    <scope>NUCLEOTIDE SEQUENCE</scope>
    <source>
        <strain evidence="1">237g6f4</strain>
        <tissue evidence="1">Blood</tissue>
    </source>
</reference>
<evidence type="ECO:0000313" key="2">
    <source>
        <dbReference type="Proteomes" id="UP000824782"/>
    </source>
</evidence>
<protein>
    <submittedName>
        <fullName evidence="1">Uncharacterized protein</fullName>
    </submittedName>
</protein>
<sequence length="77" mass="9670">MFASRKIRVCNTMRIQGYQLIRYYFEENIYRRIISQRCILFRFWFQIRKGSFPHRSLTFLKKCLKIVKVWHVRFCEA</sequence>
<name>A0AAV7CXJ9_ENGPU</name>
<dbReference type="EMBL" id="WNYA01000002">
    <property type="protein sequence ID" value="KAG8589879.1"/>
    <property type="molecule type" value="Genomic_DNA"/>
</dbReference>